<reference evidence="1" key="1">
    <citation type="submission" date="2010-07" db="EMBL/GenBank/DDBJ databases">
        <authorList>
            <person name="Muzny D."/>
            <person name="Qin X."/>
            <person name="Deng J."/>
            <person name="Jiang H."/>
            <person name="Liu Y."/>
            <person name="Qu J."/>
            <person name="Song X.-Z."/>
            <person name="Zhang L."/>
            <person name="Thornton R."/>
            <person name="Coyle M."/>
            <person name="Francisco L."/>
            <person name="Jackson L."/>
            <person name="Javaid M."/>
            <person name="Korchina V."/>
            <person name="Kovar C."/>
            <person name="Mata R."/>
            <person name="Mathew T."/>
            <person name="Ngo R."/>
            <person name="Nguyen L."/>
            <person name="Nguyen N."/>
            <person name="Okwuonu G."/>
            <person name="Ongeri F."/>
            <person name="Pham C."/>
            <person name="Simmons D."/>
            <person name="Wilczek-Boney K."/>
            <person name="Hale W."/>
            <person name="Jakkamsetti A."/>
            <person name="Pham P."/>
            <person name="Ruth R."/>
            <person name="San Lucas F."/>
            <person name="Warren J."/>
            <person name="Zhang J."/>
            <person name="Zhao Z."/>
            <person name="Zhou C."/>
            <person name="Zhu D."/>
            <person name="Lee S."/>
            <person name="Bess C."/>
            <person name="Blankenburg K."/>
            <person name="Forbes L."/>
            <person name="Fu Q."/>
            <person name="Gubbala S."/>
            <person name="Hirani K."/>
            <person name="Jayaseelan J.C."/>
            <person name="Lara F."/>
            <person name="Munidasa M."/>
            <person name="Palculict T."/>
            <person name="Patil S."/>
            <person name="Pu L.-L."/>
            <person name="Saada N."/>
            <person name="Tang L."/>
            <person name="Weissenberger G."/>
            <person name="Zhu Y."/>
            <person name="Hemphill L."/>
            <person name="Shang Y."/>
            <person name="Youmans B."/>
            <person name="Ayvaz T."/>
            <person name="Ross M."/>
            <person name="Santibanez J."/>
            <person name="Aqrawi P."/>
            <person name="Gross S."/>
            <person name="Joshi V."/>
            <person name="Fowler G."/>
            <person name="Nazareth L."/>
            <person name="Reid J."/>
            <person name="Worley K."/>
            <person name="Petrosino J."/>
            <person name="Highlander S."/>
            <person name="Gibbs R."/>
        </authorList>
    </citation>
    <scope>NUCLEOTIDE SEQUENCE [LARGE SCALE GENOMIC DNA]</scope>
    <source>
        <strain evidence="1">DSM 20284</strain>
    </source>
</reference>
<dbReference type="AlphaFoldDB" id="E0NGC4"/>
<dbReference type="EMBL" id="AEEG01000004">
    <property type="protein sequence ID" value="EFL95610.1"/>
    <property type="molecule type" value="Genomic_DNA"/>
</dbReference>
<dbReference type="Proteomes" id="UP000004470">
    <property type="component" value="Unassembled WGS sequence"/>
</dbReference>
<comment type="caution">
    <text evidence="1">The sequence shown here is derived from an EMBL/GenBank/DDBJ whole genome shotgun (WGS) entry which is preliminary data.</text>
</comment>
<evidence type="ECO:0000313" key="1">
    <source>
        <dbReference type="EMBL" id="EFL95610.1"/>
    </source>
</evidence>
<organism evidence="1 2">
    <name type="scientific">Pediococcus acidilactici DSM 20284</name>
    <dbReference type="NCBI Taxonomy" id="862514"/>
    <lineage>
        <taxon>Bacteria</taxon>
        <taxon>Bacillati</taxon>
        <taxon>Bacillota</taxon>
        <taxon>Bacilli</taxon>
        <taxon>Lactobacillales</taxon>
        <taxon>Lactobacillaceae</taxon>
        <taxon>Pediococcus</taxon>
        <taxon>Pediococcus acidilactici group</taxon>
    </lineage>
</organism>
<gene>
    <name evidence="1" type="ORF">HMPREF0623_1347</name>
</gene>
<accession>E0NGC4</accession>
<keyword evidence="2" id="KW-1185">Reference proteome</keyword>
<proteinExistence type="predicted"/>
<protein>
    <submittedName>
        <fullName evidence="1">Uncharacterized protein</fullName>
    </submittedName>
</protein>
<dbReference type="HOGENOM" id="CLU_2975239_0_0_9"/>
<evidence type="ECO:0000313" key="2">
    <source>
        <dbReference type="Proteomes" id="UP000004470"/>
    </source>
</evidence>
<name>E0NGC4_PEDAC</name>
<sequence>MKSARVKKLRLRKLNAIENILLKVTKYLYYTYNDSKRFHDTLGFNLKFHEIVLIRVLT</sequence>